<comment type="caution">
    <text evidence="3">The sequence shown here is derived from an EMBL/GenBank/DDBJ whole genome shotgun (WGS) entry which is preliminary data.</text>
</comment>
<feature type="domain" description="PD-(D/E)XK endonuclease-like" evidence="2">
    <location>
        <begin position="113"/>
        <end position="268"/>
    </location>
</feature>
<accession>A0A830GX32</accession>
<dbReference type="EMBL" id="BMNL01000001">
    <property type="protein sequence ID" value="GGP19998.1"/>
    <property type="molecule type" value="Genomic_DNA"/>
</dbReference>
<sequence>MARNYIVWNGEQLQLPKLKHDAVFLMVSNIAVQSKICEYRIHLSYMKPREVGEASLEGIEEHGRQLGVRAEAGYDLDVGKGVPTLVNRGEEGVEYFNSVVGRRWIGKLDLSRPTAEAAIVDVVEGVPILGQVDMVIPLQGSLGIVELKTTGNRFAVIHEHELMQAAIYCVMMRRLGYNCSNAFVVKVIRGTSFNLMREADSLASRLSSMSPGQAIRMGDVAIKGAKIDEATIMRDIERAMEYWLYKRNPTHNNSPSNCSHCDYWNSCPFSTARGMHH</sequence>
<evidence type="ECO:0000313" key="3">
    <source>
        <dbReference type="EMBL" id="GGP19998.1"/>
    </source>
</evidence>
<comment type="cofactor">
    <cofactor evidence="1">
        <name>Mn(2+)</name>
        <dbReference type="ChEBI" id="CHEBI:29035"/>
    </cofactor>
</comment>
<evidence type="ECO:0000313" key="4">
    <source>
        <dbReference type="Proteomes" id="UP000610960"/>
    </source>
</evidence>
<protein>
    <recommendedName>
        <fullName evidence="2">PD-(D/E)XK endonuclease-like domain-containing protein</fullName>
    </recommendedName>
</protein>
<dbReference type="InterPro" id="IPR011604">
    <property type="entry name" value="PDDEXK-like_dom_sf"/>
</dbReference>
<name>A0A830GX32_9CREN</name>
<reference evidence="3" key="1">
    <citation type="journal article" date="2014" name="Int. J. Syst. Evol. Microbiol.">
        <title>Complete genome sequence of Corynebacterium casei LMG S-19264T (=DSM 44701T), isolated from a smear-ripened cheese.</title>
        <authorList>
            <consortium name="US DOE Joint Genome Institute (JGI-PGF)"/>
            <person name="Walter F."/>
            <person name="Albersmeier A."/>
            <person name="Kalinowski J."/>
            <person name="Ruckert C."/>
        </authorList>
    </citation>
    <scope>NUCLEOTIDE SEQUENCE</scope>
    <source>
        <strain evidence="3">JCM 10088</strain>
    </source>
</reference>
<dbReference type="InterPro" id="IPR038726">
    <property type="entry name" value="PDDEXK_AddAB-type"/>
</dbReference>
<keyword evidence="4" id="KW-1185">Reference proteome</keyword>
<evidence type="ECO:0000259" key="2">
    <source>
        <dbReference type="Pfam" id="PF12705"/>
    </source>
</evidence>
<gene>
    <name evidence="3" type="ORF">GCM10007981_06130</name>
</gene>
<dbReference type="Pfam" id="PF12705">
    <property type="entry name" value="PDDEXK_1"/>
    <property type="match status" value="1"/>
</dbReference>
<organism evidence="3 4">
    <name type="scientific">Thermocladium modestius</name>
    <dbReference type="NCBI Taxonomy" id="62609"/>
    <lineage>
        <taxon>Archaea</taxon>
        <taxon>Thermoproteota</taxon>
        <taxon>Thermoprotei</taxon>
        <taxon>Thermoproteales</taxon>
        <taxon>Thermoproteaceae</taxon>
        <taxon>Thermocladium</taxon>
    </lineage>
</organism>
<evidence type="ECO:0000256" key="1">
    <source>
        <dbReference type="ARBA" id="ARBA00001936"/>
    </source>
</evidence>
<dbReference type="Gene3D" id="3.90.320.10">
    <property type="match status" value="1"/>
</dbReference>
<dbReference type="Proteomes" id="UP000610960">
    <property type="component" value="Unassembled WGS sequence"/>
</dbReference>
<proteinExistence type="predicted"/>
<dbReference type="AlphaFoldDB" id="A0A830GX32"/>
<reference evidence="3" key="2">
    <citation type="submission" date="2020-09" db="EMBL/GenBank/DDBJ databases">
        <authorList>
            <person name="Sun Q."/>
            <person name="Ohkuma M."/>
        </authorList>
    </citation>
    <scope>NUCLEOTIDE SEQUENCE</scope>
    <source>
        <strain evidence="3">JCM 10088</strain>
    </source>
</reference>